<protein>
    <recommendedName>
        <fullName evidence="4">Protein TIFY</fullName>
    </recommendedName>
    <alternativeName>
        <fullName evidence="4">Jasmonate ZIM domain-containing protein</fullName>
    </alternativeName>
</protein>
<dbReference type="InterPro" id="IPR010399">
    <property type="entry name" value="Tify_dom"/>
</dbReference>
<dbReference type="InterPro" id="IPR018467">
    <property type="entry name" value="CCT_CS"/>
</dbReference>
<dbReference type="STRING" id="906689.A0A2I0W7B8"/>
<dbReference type="AlphaFoldDB" id="A0A2I0W7B8"/>
<organism evidence="7 8">
    <name type="scientific">Dendrobium catenatum</name>
    <dbReference type="NCBI Taxonomy" id="906689"/>
    <lineage>
        <taxon>Eukaryota</taxon>
        <taxon>Viridiplantae</taxon>
        <taxon>Streptophyta</taxon>
        <taxon>Embryophyta</taxon>
        <taxon>Tracheophyta</taxon>
        <taxon>Spermatophyta</taxon>
        <taxon>Magnoliopsida</taxon>
        <taxon>Liliopsida</taxon>
        <taxon>Asparagales</taxon>
        <taxon>Orchidaceae</taxon>
        <taxon>Epidendroideae</taxon>
        <taxon>Malaxideae</taxon>
        <taxon>Dendrobiinae</taxon>
        <taxon>Dendrobium</taxon>
    </lineage>
</organism>
<dbReference type="PROSITE" id="PS51320">
    <property type="entry name" value="TIFY"/>
    <property type="match status" value="1"/>
</dbReference>
<dbReference type="InterPro" id="IPR040390">
    <property type="entry name" value="TIFY/JAZ"/>
</dbReference>
<evidence type="ECO:0000313" key="7">
    <source>
        <dbReference type="EMBL" id="PKU71559.1"/>
    </source>
</evidence>
<keyword evidence="3" id="KW-0832">Ubl conjugation</keyword>
<reference evidence="7 8" key="1">
    <citation type="journal article" date="2016" name="Sci. Rep.">
        <title>The Dendrobium catenatum Lindl. genome sequence provides insights into polysaccharide synthase, floral development and adaptive evolution.</title>
        <authorList>
            <person name="Zhang G.Q."/>
            <person name="Xu Q."/>
            <person name="Bian C."/>
            <person name="Tsai W.C."/>
            <person name="Yeh C.M."/>
            <person name="Liu K.W."/>
            <person name="Yoshida K."/>
            <person name="Zhang L.S."/>
            <person name="Chang S.B."/>
            <person name="Chen F."/>
            <person name="Shi Y."/>
            <person name="Su Y.Y."/>
            <person name="Zhang Y.Q."/>
            <person name="Chen L.J."/>
            <person name="Yin Y."/>
            <person name="Lin M."/>
            <person name="Huang H."/>
            <person name="Deng H."/>
            <person name="Wang Z.W."/>
            <person name="Zhu S.L."/>
            <person name="Zhao X."/>
            <person name="Deng C."/>
            <person name="Niu S.C."/>
            <person name="Huang J."/>
            <person name="Wang M."/>
            <person name="Liu G.H."/>
            <person name="Yang H.J."/>
            <person name="Xiao X.J."/>
            <person name="Hsiao Y.Y."/>
            <person name="Wu W.L."/>
            <person name="Chen Y.Y."/>
            <person name="Mitsuda N."/>
            <person name="Ohme-Takagi M."/>
            <person name="Luo Y.B."/>
            <person name="Van de Peer Y."/>
            <person name="Liu Z.J."/>
        </authorList>
    </citation>
    <scope>NUCLEOTIDE SEQUENCE [LARGE SCALE GENOMIC DNA]</scope>
    <source>
        <tissue evidence="7">The whole plant</tissue>
    </source>
</reference>
<dbReference type="Pfam" id="PF06200">
    <property type="entry name" value="tify"/>
    <property type="match status" value="1"/>
</dbReference>
<dbReference type="GO" id="GO:0009611">
    <property type="term" value="P:response to wounding"/>
    <property type="evidence" value="ECO:0007669"/>
    <property type="project" value="UniProtKB-UniRule"/>
</dbReference>
<evidence type="ECO:0000313" key="8">
    <source>
        <dbReference type="Proteomes" id="UP000233837"/>
    </source>
</evidence>
<feature type="domain" description="Tify" evidence="6">
    <location>
        <begin position="46"/>
        <end position="80"/>
    </location>
</feature>
<reference evidence="7 8" key="2">
    <citation type="journal article" date="2017" name="Nature">
        <title>The Apostasia genome and the evolution of orchids.</title>
        <authorList>
            <person name="Zhang G.Q."/>
            <person name="Liu K.W."/>
            <person name="Li Z."/>
            <person name="Lohaus R."/>
            <person name="Hsiao Y.Y."/>
            <person name="Niu S.C."/>
            <person name="Wang J.Y."/>
            <person name="Lin Y.C."/>
            <person name="Xu Q."/>
            <person name="Chen L.J."/>
            <person name="Yoshida K."/>
            <person name="Fujiwara S."/>
            <person name="Wang Z.W."/>
            <person name="Zhang Y.Q."/>
            <person name="Mitsuda N."/>
            <person name="Wang M."/>
            <person name="Liu G.H."/>
            <person name="Pecoraro L."/>
            <person name="Huang H.X."/>
            <person name="Xiao X.J."/>
            <person name="Lin M."/>
            <person name="Wu X.Y."/>
            <person name="Wu W.L."/>
            <person name="Chen Y.Y."/>
            <person name="Chang S.B."/>
            <person name="Sakamoto S."/>
            <person name="Ohme-Takagi M."/>
            <person name="Yagi M."/>
            <person name="Zeng S.J."/>
            <person name="Shen C.Y."/>
            <person name="Yeh C.M."/>
            <person name="Luo Y.B."/>
            <person name="Tsai W.C."/>
            <person name="Van de Peer Y."/>
            <person name="Liu Z.J."/>
        </authorList>
    </citation>
    <scope>NUCLEOTIDE SEQUENCE [LARGE SCALE GENOMIC DNA]</scope>
    <source>
        <tissue evidence="7">The whole plant</tissue>
    </source>
</reference>
<feature type="region of interest" description="Disordered" evidence="5">
    <location>
        <begin position="82"/>
        <end position="117"/>
    </location>
</feature>
<proteinExistence type="inferred from homology"/>
<dbReference type="GO" id="GO:0005634">
    <property type="term" value="C:nucleus"/>
    <property type="evidence" value="ECO:0007669"/>
    <property type="project" value="UniProtKB-SubCell"/>
</dbReference>
<dbReference type="GO" id="GO:0031347">
    <property type="term" value="P:regulation of defense response"/>
    <property type="evidence" value="ECO:0007669"/>
    <property type="project" value="UniProtKB-UniRule"/>
</dbReference>
<dbReference type="OrthoDB" id="782771at2759"/>
<keyword evidence="2 4" id="KW-1184">Jasmonic acid signaling pathway</keyword>
<evidence type="ECO:0000256" key="4">
    <source>
        <dbReference type="RuleBase" id="RU369065"/>
    </source>
</evidence>
<dbReference type="SMART" id="SM00979">
    <property type="entry name" value="TIFY"/>
    <property type="match status" value="1"/>
</dbReference>
<dbReference type="PANTHER" id="PTHR33077:SF17">
    <property type="entry name" value="PROTEIN TIFY 5B"/>
    <property type="match status" value="1"/>
</dbReference>
<comment type="domain">
    <text evidence="4">The jas domain is required for interaction with COI1.</text>
</comment>
<name>A0A2I0W7B8_9ASPA</name>
<evidence type="ECO:0000256" key="1">
    <source>
        <dbReference type="ARBA" id="ARBA00008614"/>
    </source>
</evidence>
<accession>A0A2I0W7B8</accession>
<keyword evidence="8" id="KW-1185">Reference proteome</keyword>
<evidence type="ECO:0000256" key="3">
    <source>
        <dbReference type="ARBA" id="ARBA00022843"/>
    </source>
</evidence>
<dbReference type="Pfam" id="PF09425">
    <property type="entry name" value="Jas_motif"/>
    <property type="match status" value="1"/>
</dbReference>
<dbReference type="PANTHER" id="PTHR33077">
    <property type="entry name" value="PROTEIN TIFY 4A-RELATED-RELATED"/>
    <property type="match status" value="1"/>
</dbReference>
<evidence type="ECO:0000256" key="5">
    <source>
        <dbReference type="SAM" id="MobiDB-lite"/>
    </source>
</evidence>
<comment type="function">
    <text evidence="4">Repressor of jasmonate responses.</text>
</comment>
<sequence length="156" mass="17482">MERNSCVEVEPDELELRLGLRRCSDPPPPYSTGFDRRNGFVDLPSSDERGGQITIFYDGQVSVCTITDLQAKAIMEMAKNEMNRSMGANKNGKQEEEKESSLPGEATTVESQLLNPGLSMKRSLQRFLQKRKTRMADLSCPYGKIQKPLQLFSSSS</sequence>
<dbReference type="GO" id="GO:2000022">
    <property type="term" value="P:regulation of jasmonic acid mediated signaling pathway"/>
    <property type="evidence" value="ECO:0007669"/>
    <property type="project" value="UniProtKB-UniRule"/>
</dbReference>
<dbReference type="EMBL" id="KZ502877">
    <property type="protein sequence ID" value="PKU71559.1"/>
    <property type="molecule type" value="Genomic_DNA"/>
</dbReference>
<gene>
    <name evidence="7" type="primary">TIFY5A</name>
    <name evidence="7" type="ORF">MA16_Dca004401</name>
</gene>
<comment type="subcellular location">
    <subcellularLocation>
        <location evidence="4">Nucleus</location>
    </subcellularLocation>
</comment>
<comment type="similarity">
    <text evidence="1 4">Belongs to the TIFY/JAZ family.</text>
</comment>
<dbReference type="Proteomes" id="UP000233837">
    <property type="component" value="Unassembled WGS sequence"/>
</dbReference>
<evidence type="ECO:0000259" key="6">
    <source>
        <dbReference type="PROSITE" id="PS51320"/>
    </source>
</evidence>
<keyword evidence="4" id="KW-0539">Nucleus</keyword>
<evidence type="ECO:0000256" key="2">
    <source>
        <dbReference type="ARBA" id="ARBA00022819"/>
    </source>
</evidence>